<gene>
    <name evidence="4" type="ORF">CR165_17385</name>
</gene>
<proteinExistence type="predicted"/>
<feature type="transmembrane region" description="Helical" evidence="2">
    <location>
        <begin position="61"/>
        <end position="86"/>
    </location>
</feature>
<evidence type="ECO:0000313" key="5">
    <source>
        <dbReference type="Proteomes" id="UP000245048"/>
    </source>
</evidence>
<feature type="region of interest" description="Disordered" evidence="1">
    <location>
        <begin position="1"/>
        <end position="23"/>
    </location>
</feature>
<evidence type="ECO:0000256" key="2">
    <source>
        <dbReference type="SAM" id="Phobius"/>
    </source>
</evidence>
<accession>A0A2U1V0Z1</accession>
<protein>
    <recommendedName>
        <fullName evidence="3">Putative Flp pilus-assembly TadG-like N-terminal domain-containing protein</fullName>
    </recommendedName>
</protein>
<dbReference type="RefSeq" id="WP_109518216.1">
    <property type="nucleotide sequence ID" value="NZ_PDOA01000013.1"/>
</dbReference>
<keyword evidence="5" id="KW-1185">Reference proteome</keyword>
<dbReference type="AlphaFoldDB" id="A0A2U1V0Z1"/>
<comment type="caution">
    <text evidence="4">The sequence shown here is derived from an EMBL/GenBank/DDBJ whole genome shotgun (WGS) entry which is preliminary data.</text>
</comment>
<name>A0A2U1V0Z1_9PROT</name>
<keyword evidence="2" id="KW-0472">Membrane</keyword>
<feature type="domain" description="Putative Flp pilus-assembly TadG-like N-terminal" evidence="3">
    <location>
        <begin position="58"/>
        <end position="105"/>
    </location>
</feature>
<evidence type="ECO:0000313" key="4">
    <source>
        <dbReference type="EMBL" id="PWC27578.1"/>
    </source>
</evidence>
<dbReference type="Pfam" id="PF13400">
    <property type="entry name" value="Tad"/>
    <property type="match status" value="1"/>
</dbReference>
<sequence>MLNITTRCARRKPERNPEQIATQPPSILEWSRAVPLRLPLLLSRLGSPASRLRRDRRGATVVLFAVSATALLGAVALITDGGLLYLTQRRVQSAADAAAIAAASAAGTRSSTAALAAATEVATLNGFTTDAETTVQARNPPDSGPYMNNGQAYEVTIRRRQPMALAATLFGMGDSDVSARAVAMLKSQMQVCLLALNGTAKVSSFSKFEMRGCAIGANATGSKAVQIDQAGSFSAQGVVTAGLCDGCTNTNVKLTDGYQEQMPPISNPYAPLDKLTPPDPPCTTSSTTSFNSTMRIPRYEQSQTAFCNKAYFVENDGVVVLDAGTYIFRNASLTFRSLSEVRCNGCTFILVGTGAGTTASFTAATLSQFLCDNCSIVLLGSQPGQVTFSSISKARLTAPATNTYDPALNGMIIIRANAGPAGTSSNPTLNLSNLSAIDLLGGIYVPNAFTRISNMSAPNPSTCLPVVAGTLEVGQLSNFPFDVSGCPGRNTKVPQVMVPRMVE</sequence>
<keyword evidence="2" id="KW-1133">Transmembrane helix</keyword>
<dbReference type="OrthoDB" id="7418984at2"/>
<organism evidence="4 5">
    <name type="scientific">Teichococcus aestuarii</name>
    <dbReference type="NCBI Taxonomy" id="568898"/>
    <lineage>
        <taxon>Bacteria</taxon>
        <taxon>Pseudomonadati</taxon>
        <taxon>Pseudomonadota</taxon>
        <taxon>Alphaproteobacteria</taxon>
        <taxon>Acetobacterales</taxon>
        <taxon>Roseomonadaceae</taxon>
        <taxon>Roseomonas</taxon>
    </lineage>
</organism>
<dbReference type="Proteomes" id="UP000245048">
    <property type="component" value="Unassembled WGS sequence"/>
</dbReference>
<evidence type="ECO:0000259" key="3">
    <source>
        <dbReference type="Pfam" id="PF13400"/>
    </source>
</evidence>
<reference evidence="5" key="1">
    <citation type="submission" date="2017-10" db="EMBL/GenBank/DDBJ databases">
        <authorList>
            <person name="Toshchakov S.V."/>
            <person name="Goeva M.A."/>
        </authorList>
    </citation>
    <scope>NUCLEOTIDE SEQUENCE [LARGE SCALE GENOMIC DNA]</scope>
    <source>
        <strain evidence="5">JR1/69-1-13</strain>
    </source>
</reference>
<keyword evidence="2" id="KW-0812">Transmembrane</keyword>
<dbReference type="EMBL" id="PDOA01000013">
    <property type="protein sequence ID" value="PWC27578.1"/>
    <property type="molecule type" value="Genomic_DNA"/>
</dbReference>
<dbReference type="InterPro" id="IPR028087">
    <property type="entry name" value="Tad_N"/>
</dbReference>
<evidence type="ECO:0000256" key="1">
    <source>
        <dbReference type="SAM" id="MobiDB-lite"/>
    </source>
</evidence>